<evidence type="ECO:0000256" key="4">
    <source>
        <dbReference type="ARBA" id="ARBA00023015"/>
    </source>
</evidence>
<feature type="domain" description="SET" evidence="7">
    <location>
        <begin position="707"/>
        <end position="836"/>
    </location>
</feature>
<feature type="region of interest" description="Disordered" evidence="6">
    <location>
        <begin position="848"/>
        <end position="1254"/>
    </location>
</feature>
<dbReference type="GO" id="GO:0005634">
    <property type="term" value="C:nucleus"/>
    <property type="evidence" value="ECO:0007669"/>
    <property type="project" value="TreeGrafter"/>
</dbReference>
<keyword evidence="3" id="KW-0949">S-adenosyl-L-methionine</keyword>
<dbReference type="PANTHER" id="PTHR45747">
    <property type="entry name" value="HISTONE-LYSINE N-METHYLTRANSFERASE E(Z)"/>
    <property type="match status" value="1"/>
</dbReference>
<dbReference type="InterPro" id="IPR026489">
    <property type="entry name" value="CXC_dom"/>
</dbReference>
<proteinExistence type="predicted"/>
<dbReference type="Proteomes" id="UP001303473">
    <property type="component" value="Unassembled WGS sequence"/>
</dbReference>
<keyword evidence="2" id="KW-0808">Transferase</keyword>
<evidence type="ECO:0000256" key="1">
    <source>
        <dbReference type="ARBA" id="ARBA00022603"/>
    </source>
</evidence>
<evidence type="ECO:0000259" key="8">
    <source>
        <dbReference type="PROSITE" id="PS51633"/>
    </source>
</evidence>
<feature type="domain" description="CXC" evidence="8">
    <location>
        <begin position="570"/>
        <end position="692"/>
    </location>
</feature>
<dbReference type="InterPro" id="IPR045318">
    <property type="entry name" value="EZH1/2-like"/>
</dbReference>
<dbReference type="SMART" id="SM00317">
    <property type="entry name" value="SET"/>
    <property type="match status" value="1"/>
</dbReference>
<keyword evidence="4" id="KW-0805">Transcription regulation</keyword>
<reference evidence="10" key="1">
    <citation type="journal article" date="2023" name="Mol. Phylogenet. Evol.">
        <title>Genome-scale phylogeny and comparative genomics of the fungal order Sordariales.</title>
        <authorList>
            <person name="Hensen N."/>
            <person name="Bonometti L."/>
            <person name="Westerberg I."/>
            <person name="Brannstrom I.O."/>
            <person name="Guillou S."/>
            <person name="Cros-Aarteil S."/>
            <person name="Calhoun S."/>
            <person name="Haridas S."/>
            <person name="Kuo A."/>
            <person name="Mondo S."/>
            <person name="Pangilinan J."/>
            <person name="Riley R."/>
            <person name="LaButti K."/>
            <person name="Andreopoulos B."/>
            <person name="Lipzen A."/>
            <person name="Chen C."/>
            <person name="Yan M."/>
            <person name="Daum C."/>
            <person name="Ng V."/>
            <person name="Clum A."/>
            <person name="Steindorff A."/>
            <person name="Ohm R.A."/>
            <person name="Martin F."/>
            <person name="Silar P."/>
            <person name="Natvig D.O."/>
            <person name="Lalanne C."/>
            <person name="Gautier V."/>
            <person name="Ament-Velasquez S.L."/>
            <person name="Kruys A."/>
            <person name="Hutchinson M.I."/>
            <person name="Powell A.J."/>
            <person name="Barry K."/>
            <person name="Miller A.N."/>
            <person name="Grigoriev I.V."/>
            <person name="Debuchy R."/>
            <person name="Gladieux P."/>
            <person name="Hiltunen Thoren M."/>
            <person name="Johannesson H."/>
        </authorList>
    </citation>
    <scope>NUCLEOTIDE SEQUENCE [LARGE SCALE GENOMIC DNA]</scope>
    <source>
        <strain evidence="10">CBS 340.73</strain>
    </source>
</reference>
<dbReference type="PROSITE" id="PS51633">
    <property type="entry name" value="CXC"/>
    <property type="match status" value="1"/>
</dbReference>
<feature type="compositionally biased region" description="Polar residues" evidence="6">
    <location>
        <begin position="1077"/>
        <end position="1109"/>
    </location>
</feature>
<evidence type="ECO:0000256" key="3">
    <source>
        <dbReference type="ARBA" id="ARBA00022691"/>
    </source>
</evidence>
<feature type="compositionally biased region" description="Low complexity" evidence="6">
    <location>
        <begin position="962"/>
        <end position="976"/>
    </location>
</feature>
<dbReference type="GO" id="GO:0031507">
    <property type="term" value="P:heterochromatin formation"/>
    <property type="evidence" value="ECO:0007669"/>
    <property type="project" value="TreeGrafter"/>
</dbReference>
<feature type="compositionally biased region" description="Basic residues" evidence="6">
    <location>
        <begin position="1053"/>
        <end position="1075"/>
    </location>
</feature>
<dbReference type="GO" id="GO:0003682">
    <property type="term" value="F:chromatin binding"/>
    <property type="evidence" value="ECO:0007669"/>
    <property type="project" value="TreeGrafter"/>
</dbReference>
<keyword evidence="5" id="KW-0804">Transcription</keyword>
<evidence type="ECO:0000256" key="2">
    <source>
        <dbReference type="ARBA" id="ARBA00022679"/>
    </source>
</evidence>
<sequence>MSERLAQDGSQHPDVSRDATRRLTTTSPKRTPRASPVNVMPASSRVEATPTKSGRAWREESAISQPRPQSSRSTRSNLQNFTPQSTRRMTRAAHQTPESQTPKRMDWTMDKMASKLNTFVDEVTHGHSKLVEFLLEEAEKKAPQQRHVSSIDDFADMKSAALDGPPDAGMQTMSAKFKQHSGEAGKCKGAPRRLTYPVACIKTDKEAVPKYRFHHVEIRKNILTPNTMLRFVPHLRDVDPGSVEEKKYSNWLTELEKLDSQSGFKVQDRVQKVAKRQRDEFAATLSMYLEPWLRTLGIYDSSTKSILIRYMASQPENEKAMTQQQKQSILDAYGNEPLSPRAAREAKTFTDAFDRVFNHELRVTRVQLRDILLLDKSLETVMDNKRVKETPSSQKERNKDLVPKVETILGSYGILGCQICFGHDCEHGEFNTENERGAFSLESTGGLTRTLRERWLAQVEADKNNPQQQNGLMPKPAHPACENQCYRQYDVGNPAHPLAPWSETEVQVLESAFATVGFSATLKPQCFVAAVLGRKCWDVYRKLKEMKLSLPLVEPRAELPRVKQVPWYDRKKKQLMGDWSDYTVSHEHSLRELTEPCKHDGPCTVANACPCAKARPHTVLCERFCHCTADECAIKFTGCACHSTGKTCVQRQREGKPCICIMLNRECDPVLCQGCGARERADPENMHDDHLHSTGCQNVSLQRGNQKAVLLGKSQLDGCGYGLFTAEDVAQDEFIIEYTGEIITHDEGVRREARRGDVFDEESNSSYLFTLLEQEGIWVDAAIYGNLSRYINHASESDRKGCNITPKILYVNGEYRIKFTALRDIKAGEELFFNYGDNFPNLTKKLLDKDEEGQDDGAGGKKRKGGGRIRQNEAAARKTTSKVKAKEPDLAPPGKNGRSRPRRDLLGGLGEDNAMGWMGGLAADDEDIEDWAEDKTPKRKKNNKRGGARPGAGRKKKSHHLQQQQQQQAAAAAAAAVPPAEASDSCPTTAISGVGGNQEVETPSRRSKRSSATMSRLGPDIIAAAAGSPVGGGLLYDGGQSTPEQANGEVKKVSKRGGARPGAGRKPKHKNKKVRLSTGNSNIDGDSSTAGAKDNGATTTQNTGVSLGTDSDDTPLMRLSTSFRADAPERTPLPAAGNPANTGGEKNKRKAVVMDSDLSDSDAFWEDREFDGSLEQSREEIQAAPAQTTSTGTTTFRQDRFQPILSDENPSPLSAISGGTGVSHEGEDDDESVVNRSLRRQRQKPLRYREEQND</sequence>
<feature type="compositionally biased region" description="Basic residues" evidence="6">
    <location>
        <begin position="1237"/>
        <end position="1246"/>
    </location>
</feature>
<comment type="caution">
    <text evidence="9">The sequence shown here is derived from an EMBL/GenBank/DDBJ whole genome shotgun (WGS) entry which is preliminary data.</text>
</comment>
<dbReference type="Pfam" id="PF18601">
    <property type="entry name" value="EZH2_N"/>
    <property type="match status" value="1"/>
</dbReference>
<dbReference type="Gene3D" id="2.170.270.10">
    <property type="entry name" value="SET domain"/>
    <property type="match status" value="1"/>
</dbReference>
<evidence type="ECO:0000256" key="5">
    <source>
        <dbReference type="ARBA" id="ARBA00023163"/>
    </source>
</evidence>
<organism evidence="9 10">
    <name type="scientific">Diplogelasinospora grovesii</name>
    <dbReference type="NCBI Taxonomy" id="303347"/>
    <lineage>
        <taxon>Eukaryota</taxon>
        <taxon>Fungi</taxon>
        <taxon>Dikarya</taxon>
        <taxon>Ascomycota</taxon>
        <taxon>Pezizomycotina</taxon>
        <taxon>Sordariomycetes</taxon>
        <taxon>Sordariomycetidae</taxon>
        <taxon>Sordariales</taxon>
        <taxon>Diplogelasinosporaceae</taxon>
        <taxon>Diplogelasinospora</taxon>
    </lineage>
</organism>
<protein>
    <submittedName>
        <fullName evidence="9">Uncharacterized protein</fullName>
    </submittedName>
</protein>
<dbReference type="EMBL" id="MU853807">
    <property type="protein sequence ID" value="KAK3939712.1"/>
    <property type="molecule type" value="Genomic_DNA"/>
</dbReference>
<dbReference type="GO" id="GO:0046976">
    <property type="term" value="F:histone H3K27 methyltransferase activity"/>
    <property type="evidence" value="ECO:0007669"/>
    <property type="project" value="TreeGrafter"/>
</dbReference>
<dbReference type="SUPFAM" id="SSF82199">
    <property type="entry name" value="SET domain"/>
    <property type="match status" value="1"/>
</dbReference>
<dbReference type="InterPro" id="IPR046341">
    <property type="entry name" value="SET_dom_sf"/>
</dbReference>
<dbReference type="PANTHER" id="PTHR45747:SF4">
    <property type="entry name" value="HISTONE-LYSINE N-METHYLTRANSFERASE E(Z)"/>
    <property type="match status" value="1"/>
</dbReference>
<feature type="compositionally biased region" description="Polar residues" evidence="6">
    <location>
        <begin position="77"/>
        <end position="87"/>
    </location>
</feature>
<dbReference type="InterPro" id="IPR048360">
    <property type="entry name" value="Ezh2_CXC_fung"/>
</dbReference>
<dbReference type="InterPro" id="IPR040968">
    <property type="entry name" value="EZH2_MCSS_fung"/>
</dbReference>
<evidence type="ECO:0000256" key="6">
    <source>
        <dbReference type="SAM" id="MobiDB-lite"/>
    </source>
</evidence>
<name>A0AAN6N5R7_9PEZI</name>
<dbReference type="Pfam" id="PF00856">
    <property type="entry name" value="SET"/>
    <property type="match status" value="1"/>
</dbReference>
<feature type="compositionally biased region" description="Low complexity" evidence="6">
    <location>
        <begin position="64"/>
        <end position="76"/>
    </location>
</feature>
<feature type="compositionally biased region" description="Basic and acidic residues" evidence="6">
    <location>
        <begin position="1165"/>
        <end position="1181"/>
    </location>
</feature>
<dbReference type="InterPro" id="IPR001214">
    <property type="entry name" value="SET_dom"/>
</dbReference>
<dbReference type="GO" id="GO:0032259">
    <property type="term" value="P:methylation"/>
    <property type="evidence" value="ECO:0007669"/>
    <property type="project" value="UniProtKB-KW"/>
</dbReference>
<evidence type="ECO:0000259" key="7">
    <source>
        <dbReference type="PROSITE" id="PS50280"/>
    </source>
</evidence>
<dbReference type="PROSITE" id="PS50280">
    <property type="entry name" value="SET"/>
    <property type="match status" value="1"/>
</dbReference>
<feature type="compositionally biased region" description="Acidic residues" evidence="6">
    <location>
        <begin position="923"/>
        <end position="932"/>
    </location>
</feature>
<dbReference type="Pfam" id="PF18600">
    <property type="entry name" value="Ezh2_MCSS_fung"/>
    <property type="match status" value="1"/>
</dbReference>
<keyword evidence="10" id="KW-1185">Reference proteome</keyword>
<dbReference type="InterPro" id="IPR040595">
    <property type="entry name" value="EZH2_N"/>
</dbReference>
<evidence type="ECO:0000313" key="10">
    <source>
        <dbReference type="Proteomes" id="UP001303473"/>
    </source>
</evidence>
<accession>A0AAN6N5R7</accession>
<evidence type="ECO:0000313" key="9">
    <source>
        <dbReference type="EMBL" id="KAK3939712.1"/>
    </source>
</evidence>
<dbReference type="Pfam" id="PF21509">
    <property type="entry name" value="Ezh2-like__CXC_fung"/>
    <property type="match status" value="1"/>
</dbReference>
<feature type="region of interest" description="Disordered" evidence="6">
    <location>
        <begin position="1"/>
        <end position="102"/>
    </location>
</feature>
<gene>
    <name evidence="9" type="ORF">QBC46DRAFT_315420</name>
</gene>
<dbReference type="AlphaFoldDB" id="A0AAN6N5R7"/>
<feature type="compositionally biased region" description="Basic residues" evidence="6">
    <location>
        <begin position="937"/>
        <end position="960"/>
    </location>
</feature>
<keyword evidence="1" id="KW-0489">Methyltransferase</keyword>